<reference evidence="2 3" key="1">
    <citation type="submission" date="2020-08" db="EMBL/GenBank/DDBJ databases">
        <authorList>
            <person name="Liu C."/>
            <person name="Sun Q."/>
        </authorList>
    </citation>
    <scope>NUCLEOTIDE SEQUENCE [LARGE SCALE GENOMIC DNA]</scope>
    <source>
        <strain evidence="2 3">NSJ-61</strain>
    </source>
</reference>
<dbReference type="RefSeq" id="WP_158552727.1">
    <property type="nucleotide sequence ID" value="NZ_CP060636.1"/>
</dbReference>
<feature type="transmembrane region" description="Helical" evidence="1">
    <location>
        <begin position="248"/>
        <end position="270"/>
    </location>
</feature>
<proteinExistence type="predicted"/>
<gene>
    <name evidence="2" type="ORF">H9Q80_08950</name>
</gene>
<organism evidence="2 3">
    <name type="scientific">[Eubacterium] hominis</name>
    <dbReference type="NCBI Taxonomy" id="2764325"/>
    <lineage>
        <taxon>Bacteria</taxon>
        <taxon>Bacillati</taxon>
        <taxon>Bacillota</taxon>
        <taxon>Erysipelotrichia</taxon>
        <taxon>Erysipelotrichales</taxon>
        <taxon>Erysipelotrichaceae</taxon>
        <taxon>Amedibacillus</taxon>
    </lineage>
</organism>
<keyword evidence="1" id="KW-0472">Membrane</keyword>
<evidence type="ECO:0000313" key="3">
    <source>
        <dbReference type="Proteomes" id="UP000515856"/>
    </source>
</evidence>
<feature type="transmembrane region" description="Helical" evidence="1">
    <location>
        <begin position="146"/>
        <end position="171"/>
    </location>
</feature>
<name>A0A7G9GTB3_9FIRM</name>
<dbReference type="AlphaFoldDB" id="A0A7G9GTB3"/>
<keyword evidence="3" id="KW-1185">Reference proteome</keyword>
<feature type="transmembrane region" description="Helical" evidence="1">
    <location>
        <begin position="192"/>
        <end position="212"/>
    </location>
</feature>
<feature type="transmembrane region" description="Helical" evidence="1">
    <location>
        <begin position="121"/>
        <end position="140"/>
    </location>
</feature>
<evidence type="ECO:0000313" key="2">
    <source>
        <dbReference type="EMBL" id="QNM14045.1"/>
    </source>
</evidence>
<sequence length="404" mass="48104">MKIQLMKFLLEDKDILQQHLDNMADQGWYLDSISNSFIIFEKSDTPYYYIVDYNYKTLKEKGYVEAKIADENTSKTIQHCKEAHTAYFHIYYMMERPSEFFNTLIHEDALTKERNHLRWRYCWLPLFIIFCSFTICYGYPQLFLTLLSYNISIILSLLLFITLPFCIISTFNQPLHTSSYKKKIRKIKIRSIFTWLFDFISLVLIVSILILFNHSDSSKGTLSWAVVCLLIGKFIFQQLGEKKSYIKLILIAGLLYFSLDFFYSHFLTVYHPTVTSPCTFSSDVTELNHNTCESKNYQSILIKYKSCILENDDNYFDYQQYDTKSNFITDLAMRSITKNRKVVKTYEYKGVEVYTPDRDNSFMSQKYKWQPFLVLRKNHHLIALTSNNNFHKNRIIEIINKLNW</sequence>
<keyword evidence="1" id="KW-1133">Transmembrane helix</keyword>
<dbReference type="EMBL" id="CP060636">
    <property type="protein sequence ID" value="QNM14045.1"/>
    <property type="molecule type" value="Genomic_DNA"/>
</dbReference>
<feature type="transmembrane region" description="Helical" evidence="1">
    <location>
        <begin position="218"/>
        <end position="236"/>
    </location>
</feature>
<accession>A0A7G9GTB3</accession>
<dbReference type="Proteomes" id="UP000515856">
    <property type="component" value="Chromosome"/>
</dbReference>
<keyword evidence="1" id="KW-0812">Transmembrane</keyword>
<protein>
    <submittedName>
        <fullName evidence="2">DUF2812 domain-containing protein</fullName>
    </submittedName>
</protein>
<evidence type="ECO:0000256" key="1">
    <source>
        <dbReference type="SAM" id="Phobius"/>
    </source>
</evidence>
<dbReference type="KEGG" id="ehn:H9Q80_08950"/>